<reference evidence="1" key="1">
    <citation type="journal article" date="2022" name="bioRxiv">
        <title>Sequencing and chromosome-scale assembly of the giantPleurodeles waltlgenome.</title>
        <authorList>
            <person name="Brown T."/>
            <person name="Elewa A."/>
            <person name="Iarovenko S."/>
            <person name="Subramanian E."/>
            <person name="Araus A.J."/>
            <person name="Petzold A."/>
            <person name="Susuki M."/>
            <person name="Suzuki K.-i.T."/>
            <person name="Hayashi T."/>
            <person name="Toyoda A."/>
            <person name="Oliveira C."/>
            <person name="Osipova E."/>
            <person name="Leigh N.D."/>
            <person name="Simon A."/>
            <person name="Yun M.H."/>
        </authorList>
    </citation>
    <scope>NUCLEOTIDE SEQUENCE</scope>
    <source>
        <strain evidence="1">20211129_DDA</strain>
        <tissue evidence="1">Liver</tissue>
    </source>
</reference>
<protein>
    <submittedName>
        <fullName evidence="1">Uncharacterized protein</fullName>
    </submittedName>
</protein>
<dbReference type="Proteomes" id="UP001066276">
    <property type="component" value="Chromosome 12"/>
</dbReference>
<dbReference type="AlphaFoldDB" id="A0AAV7KUT2"/>
<dbReference type="EMBL" id="JANPWB010000016">
    <property type="protein sequence ID" value="KAJ1081985.1"/>
    <property type="molecule type" value="Genomic_DNA"/>
</dbReference>
<accession>A0AAV7KUT2</accession>
<sequence length="132" mass="14935">MLHVGYFGQEKQSMEEAADWIKASKSTTTAINKKAVAPVKGEARSEQLFVSEVTPLPTCTTGSLQCMSHCPYQKATATKRRGEYIQQVAECHIAMRELKKERREECVTRPVIPKSLTTLRTQKTKEYMRLVA</sequence>
<keyword evidence="2" id="KW-1185">Reference proteome</keyword>
<gene>
    <name evidence="1" type="ORF">NDU88_002157</name>
</gene>
<evidence type="ECO:0000313" key="1">
    <source>
        <dbReference type="EMBL" id="KAJ1081985.1"/>
    </source>
</evidence>
<comment type="caution">
    <text evidence="1">The sequence shown here is derived from an EMBL/GenBank/DDBJ whole genome shotgun (WGS) entry which is preliminary data.</text>
</comment>
<evidence type="ECO:0000313" key="2">
    <source>
        <dbReference type="Proteomes" id="UP001066276"/>
    </source>
</evidence>
<name>A0AAV7KUT2_PLEWA</name>
<proteinExistence type="predicted"/>
<organism evidence="1 2">
    <name type="scientific">Pleurodeles waltl</name>
    <name type="common">Iberian ribbed newt</name>
    <dbReference type="NCBI Taxonomy" id="8319"/>
    <lineage>
        <taxon>Eukaryota</taxon>
        <taxon>Metazoa</taxon>
        <taxon>Chordata</taxon>
        <taxon>Craniata</taxon>
        <taxon>Vertebrata</taxon>
        <taxon>Euteleostomi</taxon>
        <taxon>Amphibia</taxon>
        <taxon>Batrachia</taxon>
        <taxon>Caudata</taxon>
        <taxon>Salamandroidea</taxon>
        <taxon>Salamandridae</taxon>
        <taxon>Pleurodelinae</taxon>
        <taxon>Pleurodeles</taxon>
    </lineage>
</organism>